<proteinExistence type="predicted"/>
<comment type="caution">
    <text evidence="3">The sequence shown here is derived from an EMBL/GenBank/DDBJ whole genome shotgun (WGS) entry which is preliminary data.</text>
</comment>
<dbReference type="Proteomes" id="UP000438182">
    <property type="component" value="Unassembled WGS sequence"/>
</dbReference>
<accession>A0A6I4NWG6</accession>
<dbReference type="RefSeq" id="WP_160424113.1">
    <property type="nucleotide sequence ID" value="NZ_WSTA01000031.1"/>
</dbReference>
<gene>
    <name evidence="3" type="ORF">GB864_08680</name>
</gene>
<protein>
    <recommendedName>
        <fullName evidence="5">Energy-coupling factor transport system substrate-specific component</fullName>
    </recommendedName>
</protein>
<keyword evidence="2" id="KW-1133">Transmembrane helix</keyword>
<organism evidence="3 4">
    <name type="scientific">Agromyces seonyuensis</name>
    <dbReference type="NCBI Taxonomy" id="2662446"/>
    <lineage>
        <taxon>Bacteria</taxon>
        <taxon>Bacillati</taxon>
        <taxon>Actinomycetota</taxon>
        <taxon>Actinomycetes</taxon>
        <taxon>Micrococcales</taxon>
        <taxon>Microbacteriaceae</taxon>
        <taxon>Agromyces</taxon>
    </lineage>
</organism>
<name>A0A6I4NWG6_9MICO</name>
<feature type="transmembrane region" description="Helical" evidence="2">
    <location>
        <begin position="40"/>
        <end position="58"/>
    </location>
</feature>
<keyword evidence="2" id="KW-0472">Membrane</keyword>
<evidence type="ECO:0000313" key="3">
    <source>
        <dbReference type="EMBL" id="MWB98620.1"/>
    </source>
</evidence>
<evidence type="ECO:0008006" key="5">
    <source>
        <dbReference type="Google" id="ProtNLM"/>
    </source>
</evidence>
<sequence length="210" mass="21987">MKFPTRLLLTCAAIGAAAGVLLIPVNHFSAAIFGVFPPGFAAVAGIWLLPIVVAMALLRRPGVGILVALIAGLVETPFQPYGASAIVTNLMIAVFIEIVFALALYRYWKPWLFYVAALVFGALYAPYAVASIDLPNYGLGLQITFFAVLLLSEVLATWAGLSLAKRVERTGVVRGLAAPVENGRVVRAPKSPAPATGTAAVDPDAAPEAS</sequence>
<keyword evidence="2" id="KW-0812">Transmembrane</keyword>
<feature type="region of interest" description="Disordered" evidence="1">
    <location>
        <begin position="187"/>
        <end position="210"/>
    </location>
</feature>
<feature type="transmembrane region" description="Helical" evidence="2">
    <location>
        <begin position="111"/>
        <end position="129"/>
    </location>
</feature>
<dbReference type="InterPro" id="IPR017195">
    <property type="entry name" value="ABC_thiamin-permease_prd"/>
</dbReference>
<evidence type="ECO:0000256" key="1">
    <source>
        <dbReference type="SAM" id="MobiDB-lite"/>
    </source>
</evidence>
<feature type="transmembrane region" description="Helical" evidence="2">
    <location>
        <begin position="63"/>
        <end position="80"/>
    </location>
</feature>
<dbReference type="EMBL" id="WSTA01000031">
    <property type="protein sequence ID" value="MWB98620.1"/>
    <property type="molecule type" value="Genomic_DNA"/>
</dbReference>
<feature type="transmembrane region" description="Helical" evidence="2">
    <location>
        <begin position="86"/>
        <end position="104"/>
    </location>
</feature>
<evidence type="ECO:0000256" key="2">
    <source>
        <dbReference type="SAM" id="Phobius"/>
    </source>
</evidence>
<evidence type="ECO:0000313" key="4">
    <source>
        <dbReference type="Proteomes" id="UP000438182"/>
    </source>
</evidence>
<reference evidence="3 4" key="1">
    <citation type="submission" date="2019-12" db="EMBL/GenBank/DDBJ databases">
        <authorList>
            <person name="Kim Y.S."/>
        </authorList>
    </citation>
    <scope>NUCLEOTIDE SEQUENCE [LARGE SCALE GENOMIC DNA]</scope>
    <source>
        <strain evidence="3 4">MMS17-SY077</strain>
    </source>
</reference>
<keyword evidence="4" id="KW-1185">Reference proteome</keyword>
<feature type="transmembrane region" description="Helical" evidence="2">
    <location>
        <begin position="141"/>
        <end position="164"/>
    </location>
</feature>
<dbReference type="Pfam" id="PF09819">
    <property type="entry name" value="ABC_cobalt"/>
    <property type="match status" value="1"/>
</dbReference>
<dbReference type="AlphaFoldDB" id="A0A6I4NWG6"/>